<dbReference type="AlphaFoldDB" id="A0AA39X5R2"/>
<comment type="caution">
    <text evidence="2">The sequence shown here is derived from an EMBL/GenBank/DDBJ whole genome shotgun (WGS) entry which is preliminary data.</text>
</comment>
<dbReference type="SUPFAM" id="SSF54106">
    <property type="entry name" value="LysM domain"/>
    <property type="match status" value="1"/>
</dbReference>
<dbReference type="Gene3D" id="3.10.350.10">
    <property type="entry name" value="LysM domain"/>
    <property type="match status" value="1"/>
</dbReference>
<dbReference type="SMART" id="SM00257">
    <property type="entry name" value="LysM"/>
    <property type="match status" value="1"/>
</dbReference>
<evidence type="ECO:0000313" key="3">
    <source>
        <dbReference type="Proteomes" id="UP001175000"/>
    </source>
</evidence>
<proteinExistence type="predicted"/>
<dbReference type="InterPro" id="IPR036779">
    <property type="entry name" value="LysM_dom_sf"/>
</dbReference>
<gene>
    <name evidence="2" type="ORF">B0T14DRAFT_512603</name>
</gene>
<dbReference type="EMBL" id="JAULSU010000002">
    <property type="protein sequence ID" value="KAK0627432.1"/>
    <property type="molecule type" value="Genomic_DNA"/>
</dbReference>
<dbReference type="PROSITE" id="PS51782">
    <property type="entry name" value="LYSM"/>
    <property type="match status" value="1"/>
</dbReference>
<name>A0AA39X5R2_9PEZI</name>
<reference evidence="2" key="1">
    <citation type="submission" date="2023-06" db="EMBL/GenBank/DDBJ databases">
        <title>Genome-scale phylogeny and comparative genomics of the fungal order Sordariales.</title>
        <authorList>
            <consortium name="Lawrence Berkeley National Laboratory"/>
            <person name="Hensen N."/>
            <person name="Bonometti L."/>
            <person name="Westerberg I."/>
            <person name="Brannstrom I.O."/>
            <person name="Guillou S."/>
            <person name="Cros-Aarteil S."/>
            <person name="Calhoun S."/>
            <person name="Haridas S."/>
            <person name="Kuo A."/>
            <person name="Mondo S."/>
            <person name="Pangilinan J."/>
            <person name="Riley R."/>
            <person name="Labutti K."/>
            <person name="Andreopoulos B."/>
            <person name="Lipzen A."/>
            <person name="Chen C."/>
            <person name="Yanf M."/>
            <person name="Daum C."/>
            <person name="Ng V."/>
            <person name="Clum A."/>
            <person name="Steindorff A."/>
            <person name="Ohm R."/>
            <person name="Martin F."/>
            <person name="Silar P."/>
            <person name="Natvig D."/>
            <person name="Lalanne C."/>
            <person name="Gautier V."/>
            <person name="Ament-Velasquez S.L."/>
            <person name="Kruys A."/>
            <person name="Hutchinson M.I."/>
            <person name="Powell A.J."/>
            <person name="Barry K."/>
            <person name="Miller A.N."/>
            <person name="Grigoriev I.V."/>
            <person name="Debuchy R."/>
            <person name="Gladieux P."/>
            <person name="Thoren M.H."/>
            <person name="Johannesson H."/>
        </authorList>
    </citation>
    <scope>NUCLEOTIDE SEQUENCE</scope>
    <source>
        <strain evidence="2">CBS 606.72</strain>
    </source>
</reference>
<keyword evidence="3" id="KW-1185">Reference proteome</keyword>
<organism evidence="2 3">
    <name type="scientific">Immersiella caudata</name>
    <dbReference type="NCBI Taxonomy" id="314043"/>
    <lineage>
        <taxon>Eukaryota</taxon>
        <taxon>Fungi</taxon>
        <taxon>Dikarya</taxon>
        <taxon>Ascomycota</taxon>
        <taxon>Pezizomycotina</taxon>
        <taxon>Sordariomycetes</taxon>
        <taxon>Sordariomycetidae</taxon>
        <taxon>Sordariales</taxon>
        <taxon>Lasiosphaeriaceae</taxon>
        <taxon>Immersiella</taxon>
    </lineage>
</organism>
<feature type="domain" description="LysM" evidence="1">
    <location>
        <begin position="30"/>
        <end position="74"/>
    </location>
</feature>
<accession>A0AA39X5R2</accession>
<evidence type="ECO:0000313" key="2">
    <source>
        <dbReference type="EMBL" id="KAK0627432.1"/>
    </source>
</evidence>
<evidence type="ECO:0000259" key="1">
    <source>
        <dbReference type="PROSITE" id="PS51782"/>
    </source>
</evidence>
<dbReference type="InterPro" id="IPR018392">
    <property type="entry name" value="LysM"/>
</dbReference>
<dbReference type="Pfam" id="PF01476">
    <property type="entry name" value="LysM"/>
    <property type="match status" value="1"/>
</dbReference>
<sequence>MALAAPAAEPVAESLDTRQFGSHPRVCPGNTHTVVAGEYCWLIADRNGMDLTQFLNKNPGLQCENLQIGAKVCI</sequence>
<dbReference type="CDD" id="cd00118">
    <property type="entry name" value="LysM"/>
    <property type="match status" value="1"/>
</dbReference>
<dbReference type="Proteomes" id="UP001175000">
    <property type="component" value="Unassembled WGS sequence"/>
</dbReference>
<protein>
    <recommendedName>
        <fullName evidence="1">LysM domain-containing protein</fullName>
    </recommendedName>
</protein>